<name>A0A0A2VVU0_BEABA</name>
<proteinExistence type="predicted"/>
<organism evidence="1 2">
    <name type="scientific">Beauveria bassiana D1-5</name>
    <dbReference type="NCBI Taxonomy" id="1245745"/>
    <lineage>
        <taxon>Eukaryota</taxon>
        <taxon>Fungi</taxon>
        <taxon>Dikarya</taxon>
        <taxon>Ascomycota</taxon>
        <taxon>Pezizomycotina</taxon>
        <taxon>Sordariomycetes</taxon>
        <taxon>Hypocreomycetidae</taxon>
        <taxon>Hypocreales</taxon>
        <taxon>Cordycipitaceae</taxon>
        <taxon>Beauveria</taxon>
    </lineage>
</organism>
<dbReference type="EMBL" id="ANFO01000185">
    <property type="protein sequence ID" value="KGQ11713.1"/>
    <property type="molecule type" value="Genomic_DNA"/>
</dbReference>
<gene>
    <name evidence="1" type="ORF">BBAD15_g2555</name>
</gene>
<protein>
    <submittedName>
        <fullName evidence="1">Uncharacterized protein</fullName>
    </submittedName>
</protein>
<dbReference type="AlphaFoldDB" id="A0A0A2VVU0"/>
<sequence>MSKPVAELIEATESLHLLDGLCKDWEQKEEGGSDSVNRYLAALPDAHTYYQSIGVPSHLPLKDGLMQGHGYASTRPGETAETKAQVNEEFIYIHRKIDPAKPFDQVPHQWTALLRAEKEPFEDEPWAMACVTLKEAAHLEMEGWEV</sequence>
<comment type="caution">
    <text evidence="1">The sequence shown here is derived from an EMBL/GenBank/DDBJ whole genome shotgun (WGS) entry which is preliminary data.</text>
</comment>
<dbReference type="OrthoDB" id="4899132at2759"/>
<dbReference type="Proteomes" id="UP000030106">
    <property type="component" value="Unassembled WGS sequence"/>
</dbReference>
<reference evidence="1 2" key="1">
    <citation type="submission" date="2012-10" db="EMBL/GenBank/DDBJ databases">
        <title>Genome sequencing and analysis of entomopathogenic fungi Beauveria bassiana D1-5.</title>
        <authorList>
            <person name="Li Q."/>
            <person name="Wang L."/>
            <person name="Zhang Z."/>
            <person name="Wang Q."/>
            <person name="Ren J."/>
            <person name="Wang M."/>
            <person name="Xu W."/>
            <person name="Wang J."/>
            <person name="Lu Y."/>
            <person name="Du Q."/>
            <person name="Sun Z."/>
        </authorList>
    </citation>
    <scope>NUCLEOTIDE SEQUENCE [LARGE SCALE GENOMIC DNA]</scope>
    <source>
        <strain evidence="1 2">D1-5</strain>
    </source>
</reference>
<accession>A0A0A2VVU0</accession>
<evidence type="ECO:0000313" key="1">
    <source>
        <dbReference type="EMBL" id="KGQ11713.1"/>
    </source>
</evidence>
<evidence type="ECO:0000313" key="2">
    <source>
        <dbReference type="Proteomes" id="UP000030106"/>
    </source>
</evidence>
<dbReference type="HOGENOM" id="CLU_1777099_0_0_1"/>